<dbReference type="InParanoid" id="D7U0M9"/>
<keyword evidence="2" id="KW-1185">Reference proteome</keyword>
<protein>
    <submittedName>
        <fullName evidence="1">Uncharacterized protein</fullName>
    </submittedName>
</protein>
<dbReference type="Proteomes" id="UP000009183">
    <property type="component" value="Chromosome 9"/>
</dbReference>
<dbReference type="PaxDb" id="29760-VIT_09s0002g04900.t01"/>
<dbReference type="HOGENOM" id="CLU_3321066_0_0_1"/>
<accession>D7U0M9</accession>
<sequence>MLCKQVSTFTHCGLKCLIWEKNWLILTFEVVNGDFSYND</sequence>
<evidence type="ECO:0000313" key="2">
    <source>
        <dbReference type="Proteomes" id="UP000009183"/>
    </source>
</evidence>
<gene>
    <name evidence="1" type="ordered locus">VIT_09s0002g04900</name>
</gene>
<organism evidence="1 2">
    <name type="scientific">Vitis vinifera</name>
    <name type="common">Grape</name>
    <dbReference type="NCBI Taxonomy" id="29760"/>
    <lineage>
        <taxon>Eukaryota</taxon>
        <taxon>Viridiplantae</taxon>
        <taxon>Streptophyta</taxon>
        <taxon>Embryophyta</taxon>
        <taxon>Tracheophyta</taxon>
        <taxon>Spermatophyta</taxon>
        <taxon>Magnoliopsida</taxon>
        <taxon>eudicotyledons</taxon>
        <taxon>Gunneridae</taxon>
        <taxon>Pentapetalae</taxon>
        <taxon>rosids</taxon>
        <taxon>Vitales</taxon>
        <taxon>Vitaceae</taxon>
        <taxon>Viteae</taxon>
        <taxon>Vitis</taxon>
    </lineage>
</organism>
<dbReference type="EMBL" id="FN596494">
    <property type="protein sequence ID" value="CBI36175.3"/>
    <property type="molecule type" value="Genomic_DNA"/>
</dbReference>
<proteinExistence type="predicted"/>
<evidence type="ECO:0000313" key="1">
    <source>
        <dbReference type="EMBL" id="CBI36175.3"/>
    </source>
</evidence>
<dbReference type="AlphaFoldDB" id="D7U0M9"/>
<name>D7U0M9_VITVI</name>
<reference evidence="2" key="1">
    <citation type="journal article" date="2007" name="Nature">
        <title>The grapevine genome sequence suggests ancestral hexaploidization in major angiosperm phyla.</title>
        <authorList>
            <consortium name="The French-Italian Public Consortium for Grapevine Genome Characterization."/>
            <person name="Jaillon O."/>
            <person name="Aury J.-M."/>
            <person name="Noel B."/>
            <person name="Policriti A."/>
            <person name="Clepet C."/>
            <person name="Casagrande A."/>
            <person name="Choisne N."/>
            <person name="Aubourg S."/>
            <person name="Vitulo N."/>
            <person name="Jubin C."/>
            <person name="Vezzi A."/>
            <person name="Legeai F."/>
            <person name="Hugueney P."/>
            <person name="Dasilva C."/>
            <person name="Horner D."/>
            <person name="Mica E."/>
            <person name="Jublot D."/>
            <person name="Poulain J."/>
            <person name="Bruyere C."/>
            <person name="Billault A."/>
            <person name="Segurens B."/>
            <person name="Gouyvenoux M."/>
            <person name="Ugarte E."/>
            <person name="Cattonaro F."/>
            <person name="Anthouard V."/>
            <person name="Vico V."/>
            <person name="Del Fabbro C."/>
            <person name="Alaux M."/>
            <person name="Di Gaspero G."/>
            <person name="Dumas V."/>
            <person name="Felice N."/>
            <person name="Paillard S."/>
            <person name="Juman I."/>
            <person name="Moroldo M."/>
            <person name="Scalabrin S."/>
            <person name="Canaguier A."/>
            <person name="Le Clainche I."/>
            <person name="Malacrida G."/>
            <person name="Durand E."/>
            <person name="Pesole G."/>
            <person name="Laucou V."/>
            <person name="Chatelet P."/>
            <person name="Merdinoglu D."/>
            <person name="Delledonne M."/>
            <person name="Pezzotti M."/>
            <person name="Lecharny A."/>
            <person name="Scarpelli C."/>
            <person name="Artiguenave F."/>
            <person name="Pe M.E."/>
            <person name="Valle G."/>
            <person name="Morgante M."/>
            <person name="Caboche M."/>
            <person name="Adam-Blondon A.-F."/>
            <person name="Weissenbach J."/>
            <person name="Quetier F."/>
            <person name="Wincker P."/>
        </authorList>
    </citation>
    <scope>NUCLEOTIDE SEQUENCE [LARGE SCALE GENOMIC DNA]</scope>
    <source>
        <strain evidence="2">cv. Pinot noir / PN40024</strain>
    </source>
</reference>